<dbReference type="Pfam" id="PF03358">
    <property type="entry name" value="FMN_red"/>
    <property type="match status" value="1"/>
</dbReference>
<dbReference type="Proteomes" id="UP000253034">
    <property type="component" value="Unassembled WGS sequence"/>
</dbReference>
<organism evidence="4 5">
    <name type="scientific">Anaerobacterium chartisolvens</name>
    <dbReference type="NCBI Taxonomy" id="1297424"/>
    <lineage>
        <taxon>Bacteria</taxon>
        <taxon>Bacillati</taxon>
        <taxon>Bacillota</taxon>
        <taxon>Clostridia</taxon>
        <taxon>Eubacteriales</taxon>
        <taxon>Oscillospiraceae</taxon>
        <taxon>Anaerobacterium</taxon>
    </lineage>
</organism>
<dbReference type="OrthoDB" id="9805976at2"/>
<proteinExistence type="predicted"/>
<evidence type="ECO:0000313" key="5">
    <source>
        <dbReference type="Proteomes" id="UP000253034"/>
    </source>
</evidence>
<name>A0A369B668_9FIRM</name>
<comment type="caution">
    <text evidence="4">The sequence shown here is derived from an EMBL/GenBank/DDBJ whole genome shotgun (WGS) entry which is preliminary data.</text>
</comment>
<dbReference type="InterPro" id="IPR029039">
    <property type="entry name" value="Flavoprotein-like_sf"/>
</dbReference>
<sequence length="321" mass="34913">MKVLGISFGRKMKNCEILVKHALMEAEKAGAEVSFIRMIDLDVKTCNGCGGCGKSLDSGGNGRCVIKDDLPYVDEAVLSSDAIIVAAPVYALGPSGQLKQVADRFGPSHDLAFLTNANEQRKAAGKTGDELVDPRNFKHRYAGLISVGGAKTKNWVSFGLPTMHILCFPAQIKVVDQIDAYNMGSIGSPLLDKNLMERVARLGRNVTSAIGKRHEEVSWMGEEDGTCPVCHCDLLSVNGTTTVECPVCGIYGKLAIEGEKIKVTFSEAEQKRSRLNYDGKLEHYTEIKSFGSIAGPKMAAAKDELPKMLEKYKGYKEVKFK</sequence>
<evidence type="ECO:0000313" key="4">
    <source>
        <dbReference type="EMBL" id="RCX16027.1"/>
    </source>
</evidence>
<keyword evidence="1" id="KW-0285">Flavoprotein</keyword>
<feature type="domain" description="NADPH-dependent FMN reductase-like" evidence="3">
    <location>
        <begin position="1"/>
        <end position="149"/>
    </location>
</feature>
<evidence type="ECO:0000256" key="2">
    <source>
        <dbReference type="ARBA" id="ARBA00022643"/>
    </source>
</evidence>
<keyword evidence="5" id="KW-1185">Reference proteome</keyword>
<dbReference type="InterPro" id="IPR051796">
    <property type="entry name" value="ISF_SsuE-like"/>
</dbReference>
<gene>
    <name evidence="4" type="ORF">DFR58_1128</name>
</gene>
<dbReference type="PANTHER" id="PTHR43278">
    <property type="entry name" value="NAD(P)H-DEPENDENT FMN-CONTAINING OXIDOREDUCTASE YWQN-RELATED"/>
    <property type="match status" value="1"/>
</dbReference>
<dbReference type="RefSeq" id="WP_114297958.1">
    <property type="nucleotide sequence ID" value="NZ_QPJT01000012.1"/>
</dbReference>
<dbReference type="AlphaFoldDB" id="A0A369B668"/>
<dbReference type="EMBL" id="QPJT01000012">
    <property type="protein sequence ID" value="RCX16027.1"/>
    <property type="molecule type" value="Genomic_DNA"/>
</dbReference>
<dbReference type="PANTHER" id="PTHR43278:SF4">
    <property type="entry name" value="NAD(P)H-DEPENDENT FMN-CONTAINING OXIDOREDUCTASE YWQN-RELATED"/>
    <property type="match status" value="1"/>
</dbReference>
<dbReference type="InterPro" id="IPR005025">
    <property type="entry name" value="FMN_Rdtase-like_dom"/>
</dbReference>
<protein>
    <submittedName>
        <fullName evidence="4">Multimeric flavodoxin WrbA</fullName>
    </submittedName>
</protein>
<dbReference type="SUPFAM" id="SSF52218">
    <property type="entry name" value="Flavoproteins"/>
    <property type="match status" value="1"/>
</dbReference>
<keyword evidence="2" id="KW-0288">FMN</keyword>
<dbReference type="Gene3D" id="3.40.50.360">
    <property type="match status" value="1"/>
</dbReference>
<accession>A0A369B668</accession>
<reference evidence="4 5" key="1">
    <citation type="submission" date="2018-07" db="EMBL/GenBank/DDBJ databases">
        <title>Genomic Encyclopedia of Type Strains, Phase IV (KMG-IV): sequencing the most valuable type-strain genomes for metagenomic binning, comparative biology and taxonomic classification.</title>
        <authorList>
            <person name="Goeker M."/>
        </authorList>
    </citation>
    <scope>NUCLEOTIDE SEQUENCE [LARGE SCALE GENOMIC DNA]</scope>
    <source>
        <strain evidence="4 5">DSM 27016</strain>
    </source>
</reference>
<evidence type="ECO:0000259" key="3">
    <source>
        <dbReference type="Pfam" id="PF03358"/>
    </source>
</evidence>
<dbReference type="GO" id="GO:0016491">
    <property type="term" value="F:oxidoreductase activity"/>
    <property type="evidence" value="ECO:0007669"/>
    <property type="project" value="InterPro"/>
</dbReference>
<evidence type="ECO:0000256" key="1">
    <source>
        <dbReference type="ARBA" id="ARBA00022630"/>
    </source>
</evidence>